<evidence type="ECO:0000256" key="2">
    <source>
        <dbReference type="ARBA" id="ARBA00022786"/>
    </source>
</evidence>
<feature type="compositionally biased region" description="Basic and acidic residues" evidence="3">
    <location>
        <begin position="106"/>
        <end position="125"/>
    </location>
</feature>
<protein>
    <recommendedName>
        <fullName evidence="8">Ubiquitin fusion degradaton protein</fullName>
    </recommendedName>
</protein>
<dbReference type="Pfam" id="PF03152">
    <property type="entry name" value="UFD1_N1"/>
    <property type="match status" value="1"/>
</dbReference>
<feature type="compositionally biased region" description="Basic and acidic residues" evidence="3">
    <location>
        <begin position="1"/>
        <end position="37"/>
    </location>
</feature>
<proteinExistence type="inferred from homology"/>
<dbReference type="PANTHER" id="PTHR12555:SF13">
    <property type="entry name" value="UBIQUITIN RECOGNITION FACTOR IN ER-ASSOCIATED DEGRADATION PROTEIN 1"/>
    <property type="match status" value="1"/>
</dbReference>
<feature type="compositionally biased region" description="Basic and acidic residues" evidence="3">
    <location>
        <begin position="269"/>
        <end position="288"/>
    </location>
</feature>
<comment type="similarity">
    <text evidence="1">Belongs to the UFD1 family.</text>
</comment>
<feature type="compositionally biased region" description="Polar residues" evidence="3">
    <location>
        <begin position="253"/>
        <end position="268"/>
    </location>
</feature>
<evidence type="ECO:0000259" key="5">
    <source>
        <dbReference type="Pfam" id="PF24842"/>
    </source>
</evidence>
<dbReference type="InterPro" id="IPR004854">
    <property type="entry name" value="Ufd1-like"/>
</dbReference>
<evidence type="ECO:0008006" key="8">
    <source>
        <dbReference type="Google" id="ProtNLM"/>
    </source>
</evidence>
<dbReference type="Gene3D" id="2.40.40.50">
    <property type="entry name" value="Ubiquitin fusion degradation protein UFD1, N-terminal domain"/>
    <property type="match status" value="1"/>
</dbReference>
<gene>
    <name evidence="6" type="ORF">SLEP1_g35243</name>
</gene>
<organism evidence="6 7">
    <name type="scientific">Rubroshorea leprosula</name>
    <dbReference type="NCBI Taxonomy" id="152421"/>
    <lineage>
        <taxon>Eukaryota</taxon>
        <taxon>Viridiplantae</taxon>
        <taxon>Streptophyta</taxon>
        <taxon>Embryophyta</taxon>
        <taxon>Tracheophyta</taxon>
        <taxon>Spermatophyta</taxon>
        <taxon>Magnoliopsida</taxon>
        <taxon>eudicotyledons</taxon>
        <taxon>Gunneridae</taxon>
        <taxon>Pentapetalae</taxon>
        <taxon>rosids</taxon>
        <taxon>malvids</taxon>
        <taxon>Malvales</taxon>
        <taxon>Dipterocarpaceae</taxon>
        <taxon>Rubroshorea</taxon>
    </lineage>
</organism>
<dbReference type="AlphaFoldDB" id="A0AAV5KML5"/>
<dbReference type="GO" id="GO:0031593">
    <property type="term" value="F:polyubiquitin modification-dependent protein binding"/>
    <property type="evidence" value="ECO:0007669"/>
    <property type="project" value="TreeGrafter"/>
</dbReference>
<feature type="region of interest" description="Disordered" evidence="3">
    <location>
        <begin position="1"/>
        <end position="288"/>
    </location>
</feature>
<evidence type="ECO:0000313" key="7">
    <source>
        <dbReference type="Proteomes" id="UP001054252"/>
    </source>
</evidence>
<feature type="compositionally biased region" description="Polar residues" evidence="3">
    <location>
        <begin position="583"/>
        <end position="597"/>
    </location>
</feature>
<dbReference type="GO" id="GO:0036503">
    <property type="term" value="P:ERAD pathway"/>
    <property type="evidence" value="ECO:0007669"/>
    <property type="project" value="TreeGrafter"/>
</dbReference>
<feature type="domain" description="Ubiquitin fusion degradation protein UFD1 N-terminal subdomain 1" evidence="4">
    <location>
        <begin position="298"/>
        <end position="394"/>
    </location>
</feature>
<feature type="compositionally biased region" description="Basic residues" evidence="3">
    <location>
        <begin position="68"/>
        <end position="77"/>
    </location>
</feature>
<comment type="caution">
    <text evidence="6">The sequence shown here is derived from an EMBL/GenBank/DDBJ whole genome shotgun (WGS) entry which is preliminary data.</text>
</comment>
<sequence>MEEKNTHDRTRERKLQEQEGSSKRTRKNHDSDDEGSRKRTRSNHYSDAAGSTRGTRKNHDSDAVRSRYGTRKNHYHHHDYDADGSTKRTGKNHHDEWSTKGKRKNHDSDAEASMKETRKNYHYYDAKSSTGRTRRNHHDYDAEGSRKETGKNYHYYDAESSTRRTRRNNHDYDAEGSRKETGKNHDYDAESSMRRTRRNHRDYDVEGSTKETGKNYHDYDAEGSRKGTRKSRHAHDARRGTGKNQDSDAAESTKGTIKNQDSDVSISRTSDDRSNQRQDDHVGGGRAYYDREQRYDSFKRVYYCYPLSFVEDIADMGTGNKIIMPEAALMPLMETRITMPMLFEIQNNSTGKVSHCGVLQFTGMEAEAIFLPEWMMKNLELELGDSVTLRNKSLEKGKKIKLQPHTMDFLAIKDPKAALESNLQNFCCLTAGDTIMITHECKSFYINVLETEPGYAICITDTDCEVDFAPPLDYKEPEKSPVKKELATTEQPKFQPFKRQLQGEPSTQGVEEKEKQKFVSFMGKSNRLGGGAWKQEEWNTHPKFEGLDEESSTVWPEEQEKQTKQVKFIPFTGSSRRLDGESVSASSSIPMTDKQPTTVAGGISMAVKPMFKPFMGFSRRLDSA</sequence>
<feature type="compositionally biased region" description="Basic residues" evidence="3">
    <location>
        <begin position="226"/>
        <end position="236"/>
    </location>
</feature>
<dbReference type="PANTHER" id="PTHR12555">
    <property type="entry name" value="UBIQUITIN FUSION DEGRADATON PROTEIN 1"/>
    <property type="match status" value="1"/>
</dbReference>
<feature type="region of interest" description="Disordered" evidence="3">
    <location>
        <begin position="546"/>
        <end position="597"/>
    </location>
</feature>
<feature type="compositionally biased region" description="Basic and acidic residues" evidence="3">
    <location>
        <begin position="201"/>
        <end position="225"/>
    </location>
</feature>
<name>A0AAV5KML5_9ROSI</name>
<feature type="compositionally biased region" description="Basic and acidic residues" evidence="3">
    <location>
        <begin position="78"/>
        <end position="99"/>
    </location>
</feature>
<feature type="domain" description="Ubiquitin fusion degradation protein UFD1 N-terminal subdomain 2" evidence="5">
    <location>
        <begin position="396"/>
        <end position="471"/>
    </location>
</feature>
<dbReference type="GO" id="GO:0034098">
    <property type="term" value="C:VCP-NPL4-UFD1 AAA ATPase complex"/>
    <property type="evidence" value="ECO:0007669"/>
    <property type="project" value="TreeGrafter"/>
</dbReference>
<evidence type="ECO:0000313" key="6">
    <source>
        <dbReference type="EMBL" id="GKV25862.1"/>
    </source>
</evidence>
<evidence type="ECO:0000259" key="4">
    <source>
        <dbReference type="Pfam" id="PF03152"/>
    </source>
</evidence>
<accession>A0AAV5KML5</accession>
<keyword evidence="2" id="KW-0833">Ubl conjugation pathway</keyword>
<evidence type="ECO:0000256" key="3">
    <source>
        <dbReference type="SAM" id="MobiDB-lite"/>
    </source>
</evidence>
<feature type="compositionally biased region" description="Basic and acidic residues" evidence="3">
    <location>
        <begin position="138"/>
        <end position="193"/>
    </location>
</feature>
<keyword evidence="7" id="KW-1185">Reference proteome</keyword>
<dbReference type="InterPro" id="IPR042299">
    <property type="entry name" value="Ufd1-like_Nn"/>
</dbReference>
<dbReference type="GO" id="GO:0006511">
    <property type="term" value="P:ubiquitin-dependent protein catabolic process"/>
    <property type="evidence" value="ECO:0007669"/>
    <property type="project" value="InterPro"/>
</dbReference>
<dbReference type="Proteomes" id="UP001054252">
    <property type="component" value="Unassembled WGS sequence"/>
</dbReference>
<dbReference type="EMBL" id="BPVZ01000070">
    <property type="protein sequence ID" value="GKV25862.1"/>
    <property type="molecule type" value="Genomic_DNA"/>
</dbReference>
<dbReference type="InterPro" id="IPR055418">
    <property type="entry name" value="UFD1_N2"/>
</dbReference>
<evidence type="ECO:0000256" key="1">
    <source>
        <dbReference type="ARBA" id="ARBA00006043"/>
    </source>
</evidence>
<dbReference type="Gene3D" id="3.10.330.10">
    <property type="match status" value="1"/>
</dbReference>
<reference evidence="6 7" key="1">
    <citation type="journal article" date="2021" name="Commun. Biol.">
        <title>The genome of Shorea leprosula (Dipterocarpaceae) highlights the ecological relevance of drought in aseasonal tropical rainforests.</title>
        <authorList>
            <person name="Ng K.K.S."/>
            <person name="Kobayashi M.J."/>
            <person name="Fawcett J.A."/>
            <person name="Hatakeyama M."/>
            <person name="Paape T."/>
            <person name="Ng C.H."/>
            <person name="Ang C.C."/>
            <person name="Tnah L.H."/>
            <person name="Lee C.T."/>
            <person name="Nishiyama T."/>
            <person name="Sese J."/>
            <person name="O'Brien M.J."/>
            <person name="Copetti D."/>
            <person name="Mohd Noor M.I."/>
            <person name="Ong R.C."/>
            <person name="Putra M."/>
            <person name="Sireger I.Z."/>
            <person name="Indrioko S."/>
            <person name="Kosugi Y."/>
            <person name="Izuno A."/>
            <person name="Isagi Y."/>
            <person name="Lee S.L."/>
            <person name="Shimizu K.K."/>
        </authorList>
    </citation>
    <scope>NUCLEOTIDE SEQUENCE [LARGE SCALE GENOMIC DNA]</scope>
    <source>
        <strain evidence="6">214</strain>
    </source>
</reference>
<dbReference type="InterPro" id="IPR055417">
    <property type="entry name" value="UFD1_N1"/>
</dbReference>
<dbReference type="Pfam" id="PF24842">
    <property type="entry name" value="UFD1_N2"/>
    <property type="match status" value="1"/>
</dbReference>